<sequence>MASPRTILSYNYPDPPRLDYQAQWYGHVGDDDPMTWGWVQSVLTIVLGVIVLGTVVGNLSVLVHFTKSLKTRGLHNTTPTHFFIANLACSDFLVGVLVLPYLATLQVTGKWYFGQCFCTLWVCTHYWLCAASILSTCAICIERYIGVKYPIQHMRILNPTRIGIAIFCVWVLAGVPSIVRVFAWTDPKFEIPYKCIINQKLGHAILAAGGIFYLPSAIMVVLYYRIYKIAMRHMNSQKTGVGISSRGLTYQVSIGASSSAYTSPSKSASSIVKSSNSTTNNGADQNSVKEKGNDKIAIPTTTRASPPSPARQARPRSTKTIERRQINLAKKLGVLVGVVILSYGPYFTLILLKSVNPNWVHPQAFNCFAWIRYFNSFLNPFIYAFAVPAFNQAFKTSFIGRLTTTRREK</sequence>
<dbReference type="PROSITE" id="PS50262">
    <property type="entry name" value="G_PROTEIN_RECEP_F1_2"/>
    <property type="match status" value="1"/>
</dbReference>
<evidence type="ECO:0000256" key="7">
    <source>
        <dbReference type="ARBA" id="ARBA00023136"/>
    </source>
</evidence>
<keyword evidence="14" id="KW-1185">Reference proteome</keyword>
<evidence type="ECO:0000256" key="11">
    <source>
        <dbReference type="SAM" id="Phobius"/>
    </source>
</evidence>
<keyword evidence="8 13" id="KW-0675">Receptor</keyword>
<dbReference type="InterPro" id="IPR017452">
    <property type="entry name" value="GPCR_Rhodpsn_7TM"/>
</dbReference>
<dbReference type="OMA" id="CAICIER"/>
<evidence type="ECO:0000256" key="2">
    <source>
        <dbReference type="ARBA" id="ARBA00010663"/>
    </source>
</evidence>
<dbReference type="PRINTS" id="PR00237">
    <property type="entry name" value="GPCRRHODOPSN"/>
</dbReference>
<protein>
    <submittedName>
        <fullName evidence="13">Alpha-1B adrenergic receptor</fullName>
    </submittedName>
</protein>
<dbReference type="OrthoDB" id="5977853at2759"/>
<dbReference type="Gene3D" id="1.20.1070.10">
    <property type="entry name" value="Rhodopsin 7-helix transmembrane proteins"/>
    <property type="match status" value="1"/>
</dbReference>
<evidence type="ECO:0000313" key="13">
    <source>
        <dbReference type="EMBL" id="OXA38944.1"/>
    </source>
</evidence>
<dbReference type="PANTHER" id="PTHR24248">
    <property type="entry name" value="ADRENERGIC RECEPTOR-RELATED G-PROTEIN COUPLED RECEPTOR"/>
    <property type="match status" value="1"/>
</dbReference>
<evidence type="ECO:0000256" key="9">
    <source>
        <dbReference type="ARBA" id="ARBA00023224"/>
    </source>
</evidence>
<evidence type="ECO:0000259" key="12">
    <source>
        <dbReference type="PROSITE" id="PS50262"/>
    </source>
</evidence>
<dbReference type="GO" id="GO:0007200">
    <property type="term" value="P:phospholipase C-activating G protein-coupled receptor signaling pathway"/>
    <property type="evidence" value="ECO:0007669"/>
    <property type="project" value="TreeGrafter"/>
</dbReference>
<feature type="transmembrane region" description="Helical" evidence="11">
    <location>
        <begin position="372"/>
        <end position="391"/>
    </location>
</feature>
<dbReference type="STRING" id="158441.A0A226D245"/>
<keyword evidence="4 11" id="KW-0812">Transmembrane</keyword>
<keyword evidence="5 11" id="KW-1133">Transmembrane helix</keyword>
<comment type="caution">
    <text evidence="13">The sequence shown here is derived from an EMBL/GenBank/DDBJ whole genome shotgun (WGS) entry which is preliminary data.</text>
</comment>
<feature type="region of interest" description="Disordered" evidence="10">
    <location>
        <begin position="271"/>
        <end position="319"/>
    </location>
</feature>
<dbReference type="GO" id="GO:0005886">
    <property type="term" value="C:plasma membrane"/>
    <property type="evidence" value="ECO:0007669"/>
    <property type="project" value="UniProtKB-SubCell"/>
</dbReference>
<dbReference type="Proteomes" id="UP000198287">
    <property type="component" value="Unassembled WGS sequence"/>
</dbReference>
<dbReference type="GO" id="GO:0007204">
    <property type="term" value="P:positive regulation of cytosolic calcium ion concentration"/>
    <property type="evidence" value="ECO:0007669"/>
    <property type="project" value="TreeGrafter"/>
</dbReference>
<organism evidence="13 14">
    <name type="scientific">Folsomia candida</name>
    <name type="common">Springtail</name>
    <dbReference type="NCBI Taxonomy" id="158441"/>
    <lineage>
        <taxon>Eukaryota</taxon>
        <taxon>Metazoa</taxon>
        <taxon>Ecdysozoa</taxon>
        <taxon>Arthropoda</taxon>
        <taxon>Hexapoda</taxon>
        <taxon>Collembola</taxon>
        <taxon>Entomobryomorpha</taxon>
        <taxon>Isotomoidea</taxon>
        <taxon>Isotomidae</taxon>
        <taxon>Proisotominae</taxon>
        <taxon>Folsomia</taxon>
    </lineage>
</organism>
<evidence type="ECO:0000256" key="5">
    <source>
        <dbReference type="ARBA" id="ARBA00022989"/>
    </source>
</evidence>
<proteinExistence type="inferred from homology"/>
<evidence type="ECO:0000256" key="10">
    <source>
        <dbReference type="SAM" id="MobiDB-lite"/>
    </source>
</evidence>
<dbReference type="Pfam" id="PF00001">
    <property type="entry name" value="7tm_1"/>
    <property type="match status" value="1"/>
</dbReference>
<feature type="transmembrane region" description="Helical" evidence="11">
    <location>
        <begin position="203"/>
        <end position="224"/>
    </location>
</feature>
<name>A0A226D245_FOLCA</name>
<evidence type="ECO:0000256" key="4">
    <source>
        <dbReference type="ARBA" id="ARBA00022692"/>
    </source>
</evidence>
<dbReference type="SUPFAM" id="SSF81321">
    <property type="entry name" value="Family A G protein-coupled receptor-like"/>
    <property type="match status" value="1"/>
</dbReference>
<feature type="transmembrane region" description="Helical" evidence="11">
    <location>
        <begin position="332"/>
        <end position="352"/>
    </location>
</feature>
<accession>A0A226D245</accession>
<dbReference type="GO" id="GO:0043410">
    <property type="term" value="P:positive regulation of MAPK cascade"/>
    <property type="evidence" value="ECO:0007669"/>
    <property type="project" value="TreeGrafter"/>
</dbReference>
<dbReference type="GO" id="GO:0071880">
    <property type="term" value="P:adenylate cyclase-activating adrenergic receptor signaling pathway"/>
    <property type="evidence" value="ECO:0007669"/>
    <property type="project" value="TreeGrafter"/>
</dbReference>
<feature type="transmembrane region" description="Helical" evidence="11">
    <location>
        <begin position="82"/>
        <end position="104"/>
    </location>
</feature>
<feature type="transmembrane region" description="Helical" evidence="11">
    <location>
        <begin position="162"/>
        <end position="183"/>
    </location>
</feature>
<evidence type="ECO:0000256" key="8">
    <source>
        <dbReference type="ARBA" id="ARBA00023170"/>
    </source>
</evidence>
<feature type="compositionally biased region" description="Low complexity" evidence="10">
    <location>
        <begin position="271"/>
        <end position="281"/>
    </location>
</feature>
<reference evidence="13 14" key="1">
    <citation type="submission" date="2015-12" db="EMBL/GenBank/DDBJ databases">
        <title>The genome of Folsomia candida.</title>
        <authorList>
            <person name="Faddeeva A."/>
            <person name="Derks M.F."/>
            <person name="Anvar Y."/>
            <person name="Smit S."/>
            <person name="Van Straalen N."/>
            <person name="Roelofs D."/>
        </authorList>
    </citation>
    <scope>NUCLEOTIDE SEQUENCE [LARGE SCALE GENOMIC DNA]</scope>
    <source>
        <strain evidence="13 14">VU population</strain>
        <tissue evidence="13">Whole body</tissue>
    </source>
</reference>
<keyword evidence="3" id="KW-1003">Cell membrane</keyword>
<dbReference type="InterPro" id="IPR000276">
    <property type="entry name" value="GPCR_Rhodpsn"/>
</dbReference>
<feature type="compositionally biased region" description="Low complexity" evidence="10">
    <location>
        <begin position="296"/>
        <end position="305"/>
    </location>
</feature>
<evidence type="ECO:0000256" key="1">
    <source>
        <dbReference type="ARBA" id="ARBA00004651"/>
    </source>
</evidence>
<dbReference type="GO" id="GO:0004937">
    <property type="term" value="F:alpha1-adrenergic receptor activity"/>
    <property type="evidence" value="ECO:0007669"/>
    <property type="project" value="TreeGrafter"/>
</dbReference>
<comment type="subcellular location">
    <subcellularLocation>
        <location evidence="1">Cell membrane</location>
        <topology evidence="1">Multi-pass membrane protein</topology>
    </subcellularLocation>
</comment>
<evidence type="ECO:0000256" key="6">
    <source>
        <dbReference type="ARBA" id="ARBA00023040"/>
    </source>
</evidence>
<dbReference type="EMBL" id="LNIX01000042">
    <property type="protein sequence ID" value="OXA38944.1"/>
    <property type="molecule type" value="Genomic_DNA"/>
</dbReference>
<dbReference type="AlphaFoldDB" id="A0A226D245"/>
<evidence type="ECO:0000256" key="3">
    <source>
        <dbReference type="ARBA" id="ARBA00022475"/>
    </source>
</evidence>
<feature type="transmembrane region" description="Helical" evidence="11">
    <location>
        <begin position="38"/>
        <end position="61"/>
    </location>
</feature>
<keyword evidence="7 11" id="KW-0472">Membrane</keyword>
<feature type="transmembrane region" description="Helical" evidence="11">
    <location>
        <begin position="124"/>
        <end position="141"/>
    </location>
</feature>
<keyword evidence="6" id="KW-0297">G-protein coupled receptor</keyword>
<dbReference type="GO" id="GO:0007267">
    <property type="term" value="P:cell-cell signaling"/>
    <property type="evidence" value="ECO:0007669"/>
    <property type="project" value="TreeGrafter"/>
</dbReference>
<keyword evidence="9" id="KW-0807">Transducer</keyword>
<dbReference type="CDD" id="cd14967">
    <property type="entry name" value="7tmA_amine_R-like"/>
    <property type="match status" value="1"/>
</dbReference>
<comment type="similarity">
    <text evidence="2">Belongs to the G-protein coupled receptor 1 family.</text>
</comment>
<feature type="domain" description="G-protein coupled receptors family 1 profile" evidence="12">
    <location>
        <begin position="57"/>
        <end position="383"/>
    </location>
</feature>
<dbReference type="PANTHER" id="PTHR24248:SF72">
    <property type="entry name" value="G-PROTEIN COUPLED RECEPTORS FAMILY 1 PROFILE DOMAIN-CONTAINING PROTEIN"/>
    <property type="match status" value="1"/>
</dbReference>
<gene>
    <name evidence="13" type="ORF">Fcan01_26297</name>
</gene>
<evidence type="ECO:0000313" key="14">
    <source>
        <dbReference type="Proteomes" id="UP000198287"/>
    </source>
</evidence>